<dbReference type="InterPro" id="IPR006311">
    <property type="entry name" value="TAT_signal"/>
</dbReference>
<dbReference type="InterPro" id="IPR036291">
    <property type="entry name" value="NAD(P)-bd_dom_sf"/>
</dbReference>
<sequence length="315" mass="33408">MNMHTASTDTAREPTPGRRHLLGWALAGAAAAGAAGLGTPQPVQAQTAAPAPARRRYAGQVVMVTGATSGIGRAAALQFAEEGAKVVFCGRREALGREVEQLIRSRQGEATYVRADVRQEKDVEAFVAAAMRLYGRLDVAFNNAGITVEKPLHEYTSAEWDDVQHTNVRGVFLAMKYQLPHMIQAKKGSIVVTSSTAALSSGAKKSAYSASKRALIGLVQAAAFDYADSGIRVNALLPGTTKTDFVRRLAGMTSLPDKVWDVAITQWARAKLPGDKRLATPEEVAAFALMLASSDHPHLTGGTYVIDGGQSAYSA</sequence>
<dbReference type="InterPro" id="IPR002347">
    <property type="entry name" value="SDR_fam"/>
</dbReference>
<dbReference type="Proteomes" id="UP001597304">
    <property type="component" value="Unassembled WGS sequence"/>
</dbReference>
<dbReference type="SMART" id="SM00822">
    <property type="entry name" value="PKS_KR"/>
    <property type="match status" value="1"/>
</dbReference>
<dbReference type="SUPFAM" id="SSF51735">
    <property type="entry name" value="NAD(P)-binding Rossmann-fold domains"/>
    <property type="match status" value="1"/>
</dbReference>
<accession>A0ABW4KX02</accession>
<evidence type="ECO:0000313" key="2">
    <source>
        <dbReference type="EMBL" id="MFD1711946.1"/>
    </source>
</evidence>
<feature type="domain" description="Ketoreductase" evidence="1">
    <location>
        <begin position="60"/>
        <end position="255"/>
    </location>
</feature>
<dbReference type="EC" id="1.1.1.-" evidence="2"/>
<dbReference type="GO" id="GO:0016491">
    <property type="term" value="F:oxidoreductase activity"/>
    <property type="evidence" value="ECO:0007669"/>
    <property type="project" value="UniProtKB-KW"/>
</dbReference>
<name>A0ABW4KX02_9BURK</name>
<dbReference type="PRINTS" id="PR00081">
    <property type="entry name" value="GDHRDH"/>
</dbReference>
<dbReference type="EMBL" id="JBHUEJ010000036">
    <property type="protein sequence ID" value="MFD1711946.1"/>
    <property type="molecule type" value="Genomic_DNA"/>
</dbReference>
<comment type="caution">
    <text evidence="2">The sequence shown here is derived from an EMBL/GenBank/DDBJ whole genome shotgun (WGS) entry which is preliminary data.</text>
</comment>
<evidence type="ECO:0000313" key="3">
    <source>
        <dbReference type="Proteomes" id="UP001597304"/>
    </source>
</evidence>
<gene>
    <name evidence="2" type="ORF">ACFSF0_15150</name>
</gene>
<dbReference type="CDD" id="cd05233">
    <property type="entry name" value="SDR_c"/>
    <property type="match status" value="1"/>
</dbReference>
<dbReference type="Gene3D" id="3.40.50.720">
    <property type="entry name" value="NAD(P)-binding Rossmann-like Domain"/>
    <property type="match status" value="1"/>
</dbReference>
<dbReference type="InterPro" id="IPR020904">
    <property type="entry name" value="Sc_DH/Rdtase_CS"/>
</dbReference>
<dbReference type="PROSITE" id="PS00061">
    <property type="entry name" value="ADH_SHORT"/>
    <property type="match status" value="1"/>
</dbReference>
<keyword evidence="3" id="KW-1185">Reference proteome</keyword>
<organism evidence="2 3">
    <name type="scientific">Ottowia flava</name>
    <dbReference type="NCBI Taxonomy" id="2675430"/>
    <lineage>
        <taxon>Bacteria</taxon>
        <taxon>Pseudomonadati</taxon>
        <taxon>Pseudomonadota</taxon>
        <taxon>Betaproteobacteria</taxon>
        <taxon>Burkholderiales</taxon>
        <taxon>Comamonadaceae</taxon>
        <taxon>Ottowia</taxon>
    </lineage>
</organism>
<reference evidence="3" key="1">
    <citation type="journal article" date="2019" name="Int. J. Syst. Evol. Microbiol.">
        <title>The Global Catalogue of Microorganisms (GCM) 10K type strain sequencing project: providing services to taxonomists for standard genome sequencing and annotation.</title>
        <authorList>
            <consortium name="The Broad Institute Genomics Platform"/>
            <consortium name="The Broad Institute Genome Sequencing Center for Infectious Disease"/>
            <person name="Wu L."/>
            <person name="Ma J."/>
        </authorList>
    </citation>
    <scope>NUCLEOTIDE SEQUENCE [LARGE SCALE GENOMIC DNA]</scope>
    <source>
        <strain evidence="3">LMG 29247</strain>
    </source>
</reference>
<evidence type="ECO:0000259" key="1">
    <source>
        <dbReference type="SMART" id="SM00822"/>
    </source>
</evidence>
<dbReference type="InterPro" id="IPR057326">
    <property type="entry name" value="KR_dom"/>
</dbReference>
<dbReference type="RefSeq" id="WP_222707560.1">
    <property type="nucleotide sequence ID" value="NZ_JBHUEJ010000036.1"/>
</dbReference>
<proteinExistence type="predicted"/>
<dbReference type="PRINTS" id="PR00080">
    <property type="entry name" value="SDRFAMILY"/>
</dbReference>
<protein>
    <submittedName>
        <fullName evidence="2">SDR family NAD(P)-dependent oxidoreductase</fullName>
        <ecNumber evidence="2">1.1.1.-</ecNumber>
    </submittedName>
</protein>
<dbReference type="Pfam" id="PF13561">
    <property type="entry name" value="adh_short_C2"/>
    <property type="match status" value="1"/>
</dbReference>
<dbReference type="PROSITE" id="PS51318">
    <property type="entry name" value="TAT"/>
    <property type="match status" value="1"/>
</dbReference>
<keyword evidence="2" id="KW-0560">Oxidoreductase</keyword>
<dbReference type="PANTHER" id="PTHR42820">
    <property type="entry name" value="SHORT-CHAIN DEHYDROGENASE REDUCTASE"/>
    <property type="match status" value="1"/>
</dbReference>
<dbReference type="PANTHER" id="PTHR42820:SF1">
    <property type="entry name" value="SHORT-CHAIN DEHYDROGENASE_REDUCTASE FAMILY PROTEIN"/>
    <property type="match status" value="1"/>
</dbReference>